<feature type="region of interest" description="Disordered" evidence="1">
    <location>
        <begin position="455"/>
        <end position="491"/>
    </location>
</feature>
<dbReference type="Pfam" id="PF23544">
    <property type="entry name" value="AtuA_ferredoxin"/>
    <property type="match status" value="1"/>
</dbReference>
<reference evidence="4 5" key="1">
    <citation type="submission" date="2019-05" db="EMBL/GenBank/DDBJ databases">
        <title>Georgenia *** sp. nov., and Georgenia *** sp. nov., isolated from the intestinal contents of plateau pika (Ochotona curzoniae) in the Qinghai-Tibet plateau of China.</title>
        <authorList>
            <person name="Tian Z."/>
        </authorList>
    </citation>
    <scope>NUCLEOTIDE SEQUENCE [LARGE SCALE GENOMIC DNA]</scope>
    <source>
        <strain evidence="4 5">Z443</strain>
    </source>
</reference>
<proteinExistence type="predicted"/>
<evidence type="ECO:0000313" key="5">
    <source>
        <dbReference type="Proteomes" id="UP000314616"/>
    </source>
</evidence>
<dbReference type="InterPro" id="IPR056362">
    <property type="entry name" value="AtuA-like_ferredoxin_dom"/>
</dbReference>
<evidence type="ECO:0000256" key="1">
    <source>
        <dbReference type="SAM" id="MobiDB-lite"/>
    </source>
</evidence>
<dbReference type="Pfam" id="PF07287">
    <property type="entry name" value="AtuA"/>
    <property type="match status" value="1"/>
</dbReference>
<dbReference type="PANTHER" id="PTHR47585:SF1">
    <property type="entry name" value="DUF1446 DOMAIN-CONTAINING PROTEIN"/>
    <property type="match status" value="1"/>
</dbReference>
<dbReference type="Proteomes" id="UP000314616">
    <property type="component" value="Chromosome"/>
</dbReference>
<feature type="domain" description="Acyclic terpene utilisation N-terminal" evidence="2">
    <location>
        <begin position="9"/>
        <end position="445"/>
    </location>
</feature>
<gene>
    <name evidence="4" type="ORF">FE374_10690</name>
</gene>
<dbReference type="EMBL" id="CP040915">
    <property type="protein sequence ID" value="QDC25011.1"/>
    <property type="molecule type" value="Genomic_DNA"/>
</dbReference>
<evidence type="ECO:0000259" key="2">
    <source>
        <dbReference type="Pfam" id="PF07287"/>
    </source>
</evidence>
<name>A0A5B8C6I7_9MICO</name>
<organism evidence="4 5">
    <name type="scientific">Georgenia yuyongxinii</name>
    <dbReference type="NCBI Taxonomy" id="2589797"/>
    <lineage>
        <taxon>Bacteria</taxon>
        <taxon>Bacillati</taxon>
        <taxon>Actinomycetota</taxon>
        <taxon>Actinomycetes</taxon>
        <taxon>Micrococcales</taxon>
        <taxon>Bogoriellaceae</taxon>
        <taxon>Georgenia</taxon>
    </lineage>
</organism>
<protein>
    <submittedName>
        <fullName evidence="4">DUF1446 domain-containing protein</fullName>
    </submittedName>
</protein>
<dbReference type="AlphaFoldDB" id="A0A5B8C6I7"/>
<evidence type="ECO:0000259" key="3">
    <source>
        <dbReference type="Pfam" id="PF23544"/>
    </source>
</evidence>
<dbReference type="KEGG" id="gyu:FE374_10690"/>
<dbReference type="OrthoDB" id="3959640at2"/>
<dbReference type="RefSeq" id="WP_139928932.1">
    <property type="nucleotide sequence ID" value="NZ_CP040915.1"/>
</dbReference>
<dbReference type="PANTHER" id="PTHR47585">
    <property type="match status" value="1"/>
</dbReference>
<feature type="domain" description="AtuA-like ferredoxin-fold" evidence="3">
    <location>
        <begin position="501"/>
        <end position="591"/>
    </location>
</feature>
<feature type="compositionally biased region" description="Polar residues" evidence="1">
    <location>
        <begin position="468"/>
        <end position="483"/>
    </location>
</feature>
<sequence length="617" mass="63828">MADPVPRPIRIANVSGFFGDRLSAAREMLDGGPVDVLTGDWLAELTMGVLARQRGRDPDAGYAATFVTQLEDVLGDCLDRGVKVVSNAGGLNPHDCAAAVRRIGERLGREVRVAVVDGDDATEAFAKARATGWSAPHLDTGEPFADLGAEPEAVNAYLGCWGIVEALDAGAEVVITGRVTDAAVVVGPAAWHHGWQRTDWDALAGAVVAGHVIECGAQATGGNFAFFTELSGLDRVGFPIAEIHADGSAVITKHPGTGGAVTPETVTAQLLYEVDGPRYLTPDVVARLDTVRVAPAGADRVRLSGARGEPAPSSVKVGAIVTAAWRNAMTFVLTGSEIEAKAEAAEAALWAAVPGGRAAFDEVAVRLLRADRSDPARLGEAVALLTVSVLDRDRAKVAGFARSAVETWLAGYPGLYFTGPPGPGSACPVFWPTLMPAEDFVQRVSIGSRSWAVAATTPDRASPATPVGASSTTSDGASPTTPDGASPATPRGATVRAALGTVLGARSGDKGGNATLGVWARDDAAHAWLRQFWTEARLRELVPETAGLPLRLWELPNLRAVGATIVGLLGRGVAADLALDSQAKGLAEYLRAKHADIPAALLPGAAQRPSVGSRSVP</sequence>
<evidence type="ECO:0000313" key="4">
    <source>
        <dbReference type="EMBL" id="QDC25011.1"/>
    </source>
</evidence>
<dbReference type="InterPro" id="IPR010839">
    <property type="entry name" value="AtuA_N"/>
</dbReference>
<accession>A0A5B8C6I7</accession>